<feature type="region of interest" description="Disordered" evidence="1">
    <location>
        <begin position="267"/>
        <end position="302"/>
    </location>
</feature>
<dbReference type="Proteomes" id="UP000660729">
    <property type="component" value="Unassembled WGS sequence"/>
</dbReference>
<accession>A0A8H6VMR6</accession>
<organism evidence="2 3">
    <name type="scientific">Pseudocercospora fuligena</name>
    <dbReference type="NCBI Taxonomy" id="685502"/>
    <lineage>
        <taxon>Eukaryota</taxon>
        <taxon>Fungi</taxon>
        <taxon>Dikarya</taxon>
        <taxon>Ascomycota</taxon>
        <taxon>Pezizomycotina</taxon>
        <taxon>Dothideomycetes</taxon>
        <taxon>Dothideomycetidae</taxon>
        <taxon>Mycosphaerellales</taxon>
        <taxon>Mycosphaerellaceae</taxon>
        <taxon>Pseudocercospora</taxon>
    </lineage>
</organism>
<reference evidence="2" key="1">
    <citation type="submission" date="2020-04" db="EMBL/GenBank/DDBJ databases">
        <title>Draft genome resource of the tomato pathogen Pseudocercospora fuligena.</title>
        <authorList>
            <person name="Zaccaron A."/>
        </authorList>
    </citation>
    <scope>NUCLEOTIDE SEQUENCE</scope>
    <source>
        <strain evidence="2">PF001</strain>
    </source>
</reference>
<sequence length="628" mass="70171">MDGNFDAARDLHGLEGSPWEFINDQWSSSVEDEQGLGDDHGGNEHQTHQSESAGQVHDYSGPQQQPSLYSFDTRHEDARPSTEEYTPLPLEPRPTTIAPQVLSWHPQPHRYGFSDTIDNQWLLNSQQQLVTGQEDLPTLFPDQIPDGYTQHTPTSAHQQSIYGDSRSGQAPYYVPSTRSNLADRSQHERPDLGSAHEVMYHNADVSDQTASNGGINLLNSPDVFHGAQHSAYTPTQLPERNMYQAYQGQYHSPPQAPSHLDLSASPELQDARGSLSAFSPEPTFSPEPQSRRKKGRGRLIPDPITYKDSVECIECGKAFKKSIQPDRCNRCAEKNIRHNAKPVIFNLDPTVPNQEVAKRLICNSILGKGPQISPSDLESIREREDEYIQRFLDSINHVIPGGIGHQGQPGLSWSQRQQIIFNQKATMDEPYSSEMVTARLRGLFAETVTFHAGTSNPFYGASGDSSGYSENTRLDFEERIEKICEMLKFNKRIVMDVVDGRGVKGFVGHPENYDKRKVSNNDCNLVKKMIMEQGKKETGEWGGKKKRGKRKRSLSPVVEDEVDAGPENVEHFESADVGNAGEVQTVVEEESDPEYQPESVGYGSGRSRTMEWLRGGRGRGRGRKAAQD</sequence>
<protein>
    <submittedName>
        <fullName evidence="2">Uncharacterized protein</fullName>
    </submittedName>
</protein>
<feature type="compositionally biased region" description="Basic residues" evidence="1">
    <location>
        <begin position="544"/>
        <end position="553"/>
    </location>
</feature>
<keyword evidence="3" id="KW-1185">Reference proteome</keyword>
<feature type="region of interest" description="Disordered" evidence="1">
    <location>
        <begin position="140"/>
        <end position="189"/>
    </location>
</feature>
<feature type="compositionally biased region" description="Basic and acidic residues" evidence="1">
    <location>
        <begin position="37"/>
        <end position="48"/>
    </location>
</feature>
<dbReference type="AlphaFoldDB" id="A0A8H6VMR6"/>
<evidence type="ECO:0000256" key="1">
    <source>
        <dbReference type="SAM" id="MobiDB-lite"/>
    </source>
</evidence>
<gene>
    <name evidence="2" type="ORF">HII31_04734</name>
</gene>
<dbReference type="OrthoDB" id="265717at2759"/>
<feature type="compositionally biased region" description="Polar residues" evidence="1">
    <location>
        <begin position="149"/>
        <end position="168"/>
    </location>
</feature>
<feature type="compositionally biased region" description="Basic and acidic residues" evidence="1">
    <location>
        <begin position="72"/>
        <end position="82"/>
    </location>
</feature>
<feature type="compositionally biased region" description="Polar residues" evidence="1">
    <location>
        <begin position="61"/>
        <end position="70"/>
    </location>
</feature>
<comment type="caution">
    <text evidence="2">The sequence shown here is derived from an EMBL/GenBank/DDBJ whole genome shotgun (WGS) entry which is preliminary data.</text>
</comment>
<evidence type="ECO:0000313" key="2">
    <source>
        <dbReference type="EMBL" id="KAF7193844.1"/>
    </source>
</evidence>
<name>A0A8H6VMR6_9PEZI</name>
<feature type="compositionally biased region" description="Basic residues" evidence="1">
    <location>
        <begin position="616"/>
        <end position="628"/>
    </location>
</feature>
<feature type="region of interest" description="Disordered" evidence="1">
    <location>
        <begin position="535"/>
        <end position="628"/>
    </location>
</feature>
<proteinExistence type="predicted"/>
<feature type="region of interest" description="Disordered" evidence="1">
    <location>
        <begin position="1"/>
        <end position="92"/>
    </location>
</feature>
<dbReference type="EMBL" id="JABCIY010000070">
    <property type="protein sequence ID" value="KAF7193844.1"/>
    <property type="molecule type" value="Genomic_DNA"/>
</dbReference>
<evidence type="ECO:0000313" key="3">
    <source>
        <dbReference type="Proteomes" id="UP000660729"/>
    </source>
</evidence>